<organism evidence="2 3">
    <name type="scientific">Ensifer canadensis</name>
    <dbReference type="NCBI Taxonomy" id="555315"/>
    <lineage>
        <taxon>Bacteria</taxon>
        <taxon>Pseudomonadati</taxon>
        <taxon>Pseudomonadota</taxon>
        <taxon>Alphaproteobacteria</taxon>
        <taxon>Hyphomicrobiales</taxon>
        <taxon>Rhizobiaceae</taxon>
        <taxon>Sinorhizobium/Ensifer group</taxon>
        <taxon>Ensifer</taxon>
    </lineage>
</organism>
<reference evidence="2 3" key="1">
    <citation type="submission" date="2020-01" db="EMBL/GenBank/DDBJ databases">
        <title>Draft genome assembly of Ensifer adhaerens T173.</title>
        <authorList>
            <person name="Craig J.E."/>
            <person name="Stinchcombe J.R."/>
        </authorList>
    </citation>
    <scope>NUCLEOTIDE SEQUENCE [LARGE SCALE GENOMIC DNA]</scope>
    <source>
        <strain evidence="2 3">T173</strain>
    </source>
</reference>
<proteinExistence type="predicted"/>
<protein>
    <submittedName>
        <fullName evidence="2">DUF2794 domain-containing protein</fullName>
    </submittedName>
</protein>
<dbReference type="InterPro" id="IPR021252">
    <property type="entry name" value="DUF2794"/>
</dbReference>
<dbReference type="AlphaFoldDB" id="A0AAW4FQV6"/>
<feature type="region of interest" description="Disordered" evidence="1">
    <location>
        <begin position="1"/>
        <end position="22"/>
    </location>
</feature>
<name>A0AAW4FQV6_9HYPH</name>
<accession>A0AAW4FQV6</accession>
<keyword evidence="3" id="KW-1185">Reference proteome</keyword>
<sequence length="136" mass="15653">MPMTDEPDLPRGEARHQRQTTSEVVVDLSEYKNARNAPPITFHRRELDQILWVYGRMVGEGEWRDYAIDHLKDRAVFSVFKRAGEMPLFRIEKNPKLAAKQGAFSVLNVHGTILKRGHELGQVLKVFDKALKLVET</sequence>
<gene>
    <name evidence="2" type="ORF">GFB56_23145</name>
</gene>
<dbReference type="Pfam" id="PF10984">
    <property type="entry name" value="DUF2794"/>
    <property type="match status" value="1"/>
</dbReference>
<evidence type="ECO:0000256" key="1">
    <source>
        <dbReference type="SAM" id="MobiDB-lite"/>
    </source>
</evidence>
<comment type="caution">
    <text evidence="2">The sequence shown here is derived from an EMBL/GenBank/DDBJ whole genome shotgun (WGS) entry which is preliminary data.</text>
</comment>
<evidence type="ECO:0000313" key="3">
    <source>
        <dbReference type="Proteomes" id="UP000744980"/>
    </source>
</evidence>
<evidence type="ECO:0000313" key="2">
    <source>
        <dbReference type="EMBL" id="MBM3093660.1"/>
    </source>
</evidence>
<dbReference type="EMBL" id="WXFA01000017">
    <property type="protein sequence ID" value="MBM3093660.1"/>
    <property type="molecule type" value="Genomic_DNA"/>
</dbReference>
<dbReference type="Proteomes" id="UP000744980">
    <property type="component" value="Unassembled WGS sequence"/>
</dbReference>